<gene>
    <name evidence="4" type="ORF">PIB30_093578</name>
</gene>
<feature type="region of interest" description="Disordered" evidence="2">
    <location>
        <begin position="228"/>
        <end position="288"/>
    </location>
</feature>
<evidence type="ECO:0000256" key="1">
    <source>
        <dbReference type="SAM" id="Coils"/>
    </source>
</evidence>
<protein>
    <recommendedName>
        <fullName evidence="3">Putative plant transposon protein domain-containing protein</fullName>
    </recommendedName>
</protein>
<feature type="region of interest" description="Disordered" evidence="2">
    <location>
        <begin position="540"/>
        <end position="564"/>
    </location>
</feature>
<dbReference type="EMBL" id="JASCZI010213455">
    <property type="protein sequence ID" value="MED6201301.1"/>
    <property type="molecule type" value="Genomic_DNA"/>
</dbReference>
<evidence type="ECO:0000259" key="3">
    <source>
        <dbReference type="Pfam" id="PF20167"/>
    </source>
</evidence>
<feature type="compositionally biased region" description="Basic and acidic residues" evidence="2">
    <location>
        <begin position="274"/>
        <end position="288"/>
    </location>
</feature>
<organism evidence="4 5">
    <name type="scientific">Stylosanthes scabra</name>
    <dbReference type="NCBI Taxonomy" id="79078"/>
    <lineage>
        <taxon>Eukaryota</taxon>
        <taxon>Viridiplantae</taxon>
        <taxon>Streptophyta</taxon>
        <taxon>Embryophyta</taxon>
        <taxon>Tracheophyta</taxon>
        <taxon>Spermatophyta</taxon>
        <taxon>Magnoliopsida</taxon>
        <taxon>eudicotyledons</taxon>
        <taxon>Gunneridae</taxon>
        <taxon>Pentapetalae</taxon>
        <taxon>rosids</taxon>
        <taxon>fabids</taxon>
        <taxon>Fabales</taxon>
        <taxon>Fabaceae</taxon>
        <taxon>Papilionoideae</taxon>
        <taxon>50 kb inversion clade</taxon>
        <taxon>dalbergioids sensu lato</taxon>
        <taxon>Dalbergieae</taxon>
        <taxon>Pterocarpus clade</taxon>
        <taxon>Stylosanthes</taxon>
    </lineage>
</organism>
<evidence type="ECO:0000313" key="5">
    <source>
        <dbReference type="Proteomes" id="UP001341840"/>
    </source>
</evidence>
<keyword evidence="1" id="KW-0175">Coiled coil</keyword>
<comment type="caution">
    <text evidence="4">The sequence shown here is derived from an EMBL/GenBank/DDBJ whole genome shotgun (WGS) entry which is preliminary data.</text>
</comment>
<evidence type="ECO:0000256" key="2">
    <source>
        <dbReference type="SAM" id="MobiDB-lite"/>
    </source>
</evidence>
<dbReference type="InterPro" id="IPR046796">
    <property type="entry name" value="Transposase_32_dom"/>
</dbReference>
<sequence>MASSSSVSVFDNYRFKTAFNEEFYNTIVKNKKVIAEVCFDLNDDEYPKIREQIALRGWRRLVAPKPEISIDLIHEFYTNAIITEEEMEEHGGHTYKSFVRGVPIVFSLENIRNVIWFRAQVEGAPIDFETRKEHDQQLDRVLADLCMPGATWKLSTGQQRVPIQLRRQELNPIARGWHELSIHSIIPSSNRMAQGIKEKGKLGFPSTIYKLCKEAGVPLREFRRTKKIPVEKPITAKRMESTRLPRHLQHQQQDNEDEDQPMPQAEEGNEEGQGYEHDYHHQPEFDHQPEYDHQQNFQHEPQVQQPPLYEVPTYTDQHEKDLHSIETQLQNMMWYQQQCLENINKSQAAYMAELRSIKGKQQEMYENNDRFYNQVREEQREMAKEIQQVKNYQVNQTMVESARNKALMDELAAVRSKQEEFFSNHANQYNMIRQEQKLLGKEILDVKKYQMSTVIMGSSSSPQKYEPDQALMKIREQHANFSKVHRQLKEWTRNASARECYTVWAHQQANPNLVEMPVHKVTKQIYDNANNNRPMFYGFLKSDLPPSETAPPPPKSKDPQNAPN</sequence>
<evidence type="ECO:0000313" key="4">
    <source>
        <dbReference type="EMBL" id="MED6201301.1"/>
    </source>
</evidence>
<proteinExistence type="predicted"/>
<dbReference type="Proteomes" id="UP001341840">
    <property type="component" value="Unassembled WGS sequence"/>
</dbReference>
<feature type="coiled-coil region" evidence="1">
    <location>
        <begin position="368"/>
        <end position="395"/>
    </location>
</feature>
<feature type="domain" description="Putative plant transposon protein" evidence="3">
    <location>
        <begin position="56"/>
        <end position="218"/>
    </location>
</feature>
<reference evidence="4 5" key="1">
    <citation type="journal article" date="2023" name="Plants (Basel)">
        <title>Bridging the Gap: Combining Genomics and Transcriptomics Approaches to Understand Stylosanthes scabra, an Orphan Legume from the Brazilian Caatinga.</title>
        <authorList>
            <person name="Ferreira-Neto J.R.C."/>
            <person name="da Silva M.D."/>
            <person name="Binneck E."/>
            <person name="de Melo N.F."/>
            <person name="da Silva R.H."/>
            <person name="de Melo A.L.T.M."/>
            <person name="Pandolfi V."/>
            <person name="Bustamante F.O."/>
            <person name="Brasileiro-Vidal A.C."/>
            <person name="Benko-Iseppon A.M."/>
        </authorList>
    </citation>
    <scope>NUCLEOTIDE SEQUENCE [LARGE SCALE GENOMIC DNA]</scope>
    <source>
        <tissue evidence="4">Leaves</tissue>
    </source>
</reference>
<name>A0ABU6XUI2_9FABA</name>
<keyword evidence="5" id="KW-1185">Reference proteome</keyword>
<accession>A0ABU6XUI2</accession>
<dbReference type="Pfam" id="PF20167">
    <property type="entry name" value="Transposase_32"/>
    <property type="match status" value="1"/>
</dbReference>